<name>A0ABV1FNA7_9BACT</name>
<reference evidence="2 3" key="1">
    <citation type="submission" date="2024-04" db="EMBL/GenBank/DDBJ databases">
        <title>Human intestinal bacterial collection.</title>
        <authorList>
            <person name="Pauvert C."/>
            <person name="Hitch T.C.A."/>
            <person name="Clavel T."/>
        </authorList>
    </citation>
    <scope>NUCLEOTIDE SEQUENCE [LARGE SCALE GENOMIC DNA]</scope>
    <source>
        <strain evidence="2 3">CLA-AA-H145</strain>
    </source>
</reference>
<dbReference type="Pfam" id="PF19515">
    <property type="entry name" value="DUF6048"/>
    <property type="match status" value="1"/>
</dbReference>
<comment type="caution">
    <text evidence="2">The sequence shown here is derived from an EMBL/GenBank/DDBJ whole genome shotgun (WGS) entry which is preliminary data.</text>
</comment>
<dbReference type="EMBL" id="JBBNFP010000005">
    <property type="protein sequence ID" value="MEQ2485886.1"/>
    <property type="molecule type" value="Genomic_DNA"/>
</dbReference>
<feature type="signal peptide" evidence="1">
    <location>
        <begin position="1"/>
        <end position="30"/>
    </location>
</feature>
<dbReference type="InterPro" id="IPR046111">
    <property type="entry name" value="DUF6048"/>
</dbReference>
<gene>
    <name evidence="2" type="ORF">AAAT34_02310</name>
</gene>
<accession>A0ABV1FNA7</accession>
<evidence type="ECO:0000256" key="1">
    <source>
        <dbReference type="SAM" id="SignalP"/>
    </source>
</evidence>
<dbReference type="Proteomes" id="UP001487296">
    <property type="component" value="Unassembled WGS sequence"/>
</dbReference>
<evidence type="ECO:0000313" key="3">
    <source>
        <dbReference type="Proteomes" id="UP001487296"/>
    </source>
</evidence>
<dbReference type="RefSeq" id="WP_215758966.1">
    <property type="nucleotide sequence ID" value="NZ_JAHKBE010000004.1"/>
</dbReference>
<keyword evidence="3" id="KW-1185">Reference proteome</keyword>
<proteinExistence type="predicted"/>
<organism evidence="2 3">
    <name type="scientific">Hallella faecis</name>
    <dbReference type="NCBI Taxonomy" id="2841596"/>
    <lineage>
        <taxon>Bacteria</taxon>
        <taxon>Pseudomonadati</taxon>
        <taxon>Bacteroidota</taxon>
        <taxon>Bacteroidia</taxon>
        <taxon>Bacteroidales</taxon>
        <taxon>Prevotellaceae</taxon>
        <taxon>Hallella</taxon>
    </lineage>
</organism>
<keyword evidence="1" id="KW-0732">Signal</keyword>
<sequence length="239" mass="26977">MMPLKSISTFISRSIVFSLLLLMAAPVAQAQSSRSKAEWEKMRQKQIDDSIPLFRGVQVMVDLIGPIQRAVSAYGQYEAGVRVNLKDKYFPVVEVGYGEADHTDDVTQNSYKTSAPYGKLGVDFNIMKNKHDDNRVYAGLRYACTYFKCDIDHAPITDPVWGGETPFSAHGVKANYHWMEVLAGVDAKIAGPLRLGWTVRYRRRVHYDNGLMDNVWYVPGYGKQGSSRISGTFNIIYEF</sequence>
<protein>
    <submittedName>
        <fullName evidence="2">DUF6048 family protein</fullName>
    </submittedName>
</protein>
<evidence type="ECO:0000313" key="2">
    <source>
        <dbReference type="EMBL" id="MEQ2485886.1"/>
    </source>
</evidence>
<feature type="chain" id="PRO_5046749734" evidence="1">
    <location>
        <begin position="31"/>
        <end position="239"/>
    </location>
</feature>